<dbReference type="RefSeq" id="WP_080941414.1">
    <property type="nucleotide sequence ID" value="NZ_CP009529.1"/>
</dbReference>
<dbReference type="GeneID" id="24798918"/>
<reference evidence="1 2" key="1">
    <citation type="submission" date="2014-07" db="EMBL/GenBank/DDBJ databases">
        <title>Methanogenic archaea and the global carbon cycle.</title>
        <authorList>
            <person name="Henriksen J.R."/>
            <person name="Luke J."/>
            <person name="Reinhart S."/>
            <person name="Benedict M.N."/>
            <person name="Youngblut N.D."/>
            <person name="Metcalf M.E."/>
            <person name="Whitaker R.J."/>
            <person name="Metcalf W.W."/>
        </authorList>
    </citation>
    <scope>NUCLEOTIDE SEQUENCE [LARGE SCALE GENOMIC DNA]</scope>
    <source>
        <strain evidence="1 2">227</strain>
        <plasmid evidence="2">Plasmid</plasmid>
    </source>
</reference>
<dbReference type="SUPFAM" id="SSF49899">
    <property type="entry name" value="Concanavalin A-like lectins/glucanases"/>
    <property type="match status" value="1"/>
</dbReference>
<dbReference type="Gene3D" id="2.60.120.200">
    <property type="match status" value="1"/>
</dbReference>
<keyword evidence="1" id="KW-0614">Plasmid</keyword>
<name>A0A0E3QZX7_METBA</name>
<evidence type="ECO:0008006" key="3">
    <source>
        <dbReference type="Google" id="ProtNLM"/>
    </source>
</evidence>
<evidence type="ECO:0000313" key="2">
    <source>
        <dbReference type="Proteomes" id="UP000033079"/>
    </source>
</evidence>
<dbReference type="Pfam" id="PF13385">
    <property type="entry name" value="Laminin_G_3"/>
    <property type="match status" value="1"/>
</dbReference>
<dbReference type="PATRIC" id="fig|1434106.5.peg.4396"/>
<dbReference type="Proteomes" id="UP000033079">
    <property type="component" value="Plasmid unnamed"/>
</dbReference>
<evidence type="ECO:0000313" key="1">
    <source>
        <dbReference type="EMBL" id="AKB56519.1"/>
    </source>
</evidence>
<protein>
    <recommendedName>
        <fullName evidence="3">LamG-like jellyroll fold domain-containing protein</fullName>
    </recommendedName>
</protein>
<dbReference type="KEGG" id="mbar:MSBR2_0003"/>
<dbReference type="HOGENOM" id="CLU_348730_0_0_2"/>
<sequence>MVITEIKGNVDLMVNNRFFLLILIGILLLISCVQAAPTTYVTAVSDGLVVYYNGTLSGNSLVDLSGNSNTGYATSVTQKADLKTGTSYLSLNGVSSKIDVSNNAQTNISSPMSIEFYGSINSFTQYGALVSKHKNWATDWYLTCSSTSPYNHARFAAATSGGWKSYESDADLVAGQVYHIVATYDNSIAHVYINGEDAGSSTWNSPVTGGTENITIGSGYGLSNCNCSMYVFRLYNRVLSRAEVEQNYRNLTYIPPDDITMIKRLVYGDGGLPRYMGSYAIQQSDYGLNVLNNDLSINSSIGTSFYQDNNSELTNCSLVESTINGICWKNCYAPGSSAVLTYTGENRIVQDACFLSNDSFNLNHSVTYLAQTQVTKDGVPVNGSRAYEFYGDGLNTVNRKNVMLYTDNAEEQTNLLIVPNTSGDSTTGEEIRLNYQTRNASVTRSSLLDLPLSSPQLTPMPVPSGYLGALIFAEHADYTDHDSLRTVMYGTNNTGDPTYGKKGFIGHNLTATWSVFAVSSYGGEGLDSPELKSIVDDMYAHGFEITPHSLGASGEDYPDRAMAETYLPWYVTNYSYRNWIDHGLGNGKRNIGLKSCGWDSTSPHYIMDLFQQNNVPYAWAYIDVPIDEDIGTSKINSVGLPVDVVWQNTNLALNNSTPLYQWKSGFSGKGSALTYYTDDTIDDMLSTYGVSIWHDYWPDNSSLPGEESYNYYYDKTGHTINTTFDGLLSNISAQKQARKLWNPTVSQYIDYWIAASNVEVRCTGANTYTVVNHNPGTVEGFSMRVEGAYSPKLDGVALSTKTNGVDTIFWMDLSTGMHTITLEA</sequence>
<dbReference type="PROSITE" id="PS51257">
    <property type="entry name" value="PROKAR_LIPOPROTEIN"/>
    <property type="match status" value="1"/>
</dbReference>
<gene>
    <name evidence="1" type="ORF">MSBR2_0003</name>
</gene>
<proteinExistence type="predicted"/>
<dbReference type="EMBL" id="CP009529">
    <property type="protein sequence ID" value="AKB56519.1"/>
    <property type="molecule type" value="Genomic_DNA"/>
</dbReference>
<accession>A0A0E3QZX7</accession>
<dbReference type="InterPro" id="IPR013320">
    <property type="entry name" value="ConA-like_dom_sf"/>
</dbReference>
<organism evidence="1 2">
    <name type="scientific">Methanosarcina barkeri 227</name>
    <dbReference type="NCBI Taxonomy" id="1434106"/>
    <lineage>
        <taxon>Archaea</taxon>
        <taxon>Methanobacteriati</taxon>
        <taxon>Methanobacteriota</taxon>
        <taxon>Stenosarchaea group</taxon>
        <taxon>Methanomicrobia</taxon>
        <taxon>Methanosarcinales</taxon>
        <taxon>Methanosarcinaceae</taxon>
        <taxon>Methanosarcina</taxon>
    </lineage>
</organism>
<geneLocation type="plasmid" evidence="1">
    <name>unnamed</name>
</geneLocation>
<dbReference type="AlphaFoldDB" id="A0A0E3QZX7"/>